<reference evidence="3" key="2">
    <citation type="submission" date="2022-01" db="EMBL/GenBank/DDBJ databases">
        <authorList>
            <person name="Yamashiro T."/>
            <person name="Shiraishi A."/>
            <person name="Satake H."/>
            <person name="Nakayama K."/>
        </authorList>
    </citation>
    <scope>NUCLEOTIDE SEQUENCE</scope>
</reference>
<feature type="coiled-coil region" evidence="1">
    <location>
        <begin position="120"/>
        <end position="154"/>
    </location>
</feature>
<evidence type="ECO:0000313" key="4">
    <source>
        <dbReference type="Proteomes" id="UP001151760"/>
    </source>
</evidence>
<gene>
    <name evidence="3" type="ORF">Tco_0682774</name>
</gene>
<evidence type="ECO:0000313" key="3">
    <source>
        <dbReference type="EMBL" id="GJS68209.1"/>
    </source>
</evidence>
<comment type="caution">
    <text evidence="3">The sequence shown here is derived from an EMBL/GenBank/DDBJ whole genome shotgun (WGS) entry which is preliminary data.</text>
</comment>
<reference evidence="3" key="1">
    <citation type="journal article" date="2022" name="Int. J. Mol. Sci.">
        <title>Draft Genome of Tanacetum Coccineum: Genomic Comparison of Closely Related Tanacetum-Family Plants.</title>
        <authorList>
            <person name="Yamashiro T."/>
            <person name="Shiraishi A."/>
            <person name="Nakayama K."/>
            <person name="Satake H."/>
        </authorList>
    </citation>
    <scope>NUCLEOTIDE SEQUENCE</scope>
</reference>
<dbReference type="Proteomes" id="UP001151760">
    <property type="component" value="Unassembled WGS sequence"/>
</dbReference>
<keyword evidence="4" id="KW-1185">Reference proteome</keyword>
<evidence type="ECO:0000256" key="2">
    <source>
        <dbReference type="SAM" id="MobiDB-lite"/>
    </source>
</evidence>
<feature type="region of interest" description="Disordered" evidence="2">
    <location>
        <begin position="21"/>
        <end position="48"/>
    </location>
</feature>
<sequence>MADVGSYEDMERVNANCTLKDNLQQASTSGTQTDKAPVYDSDESAEVHHSENCYDNDIFNMFTQEEQYTELLEPIPESHQVLQNDSNVISEVSSVEQSGGTVEQHSATPEETRALYDSLYNNLATEVEKVNSVNRKLRETNADLTTKLARYKNQEKCFEISQEKYDKLERCYQKSVYQEQCLTKKINALHLSSGKQITTLNEEISNLNKQLSMEKSTISSLLEEKKRLKSDFKIREDELLDKQIQLENKIKELDNILVKTGQSIQTMHMLSPKPDSFYHTE</sequence>
<keyword evidence="1" id="KW-0175">Coiled coil</keyword>
<protein>
    <submittedName>
        <fullName evidence="3">Uncharacterized protein</fullName>
    </submittedName>
</protein>
<feature type="compositionally biased region" description="Polar residues" evidence="2">
    <location>
        <begin position="21"/>
        <end position="34"/>
    </location>
</feature>
<proteinExistence type="predicted"/>
<dbReference type="EMBL" id="BQNB010009773">
    <property type="protein sequence ID" value="GJS68209.1"/>
    <property type="molecule type" value="Genomic_DNA"/>
</dbReference>
<accession>A0ABQ4XS40</accession>
<organism evidence="3 4">
    <name type="scientific">Tanacetum coccineum</name>
    <dbReference type="NCBI Taxonomy" id="301880"/>
    <lineage>
        <taxon>Eukaryota</taxon>
        <taxon>Viridiplantae</taxon>
        <taxon>Streptophyta</taxon>
        <taxon>Embryophyta</taxon>
        <taxon>Tracheophyta</taxon>
        <taxon>Spermatophyta</taxon>
        <taxon>Magnoliopsida</taxon>
        <taxon>eudicotyledons</taxon>
        <taxon>Gunneridae</taxon>
        <taxon>Pentapetalae</taxon>
        <taxon>asterids</taxon>
        <taxon>campanulids</taxon>
        <taxon>Asterales</taxon>
        <taxon>Asteraceae</taxon>
        <taxon>Asteroideae</taxon>
        <taxon>Anthemideae</taxon>
        <taxon>Anthemidinae</taxon>
        <taxon>Tanacetum</taxon>
    </lineage>
</organism>
<feature type="coiled-coil region" evidence="1">
    <location>
        <begin position="197"/>
        <end position="256"/>
    </location>
</feature>
<evidence type="ECO:0000256" key="1">
    <source>
        <dbReference type="SAM" id="Coils"/>
    </source>
</evidence>
<name>A0ABQ4XS40_9ASTR</name>